<dbReference type="EMBL" id="JACWLN010000009">
    <property type="protein sequence ID" value="MBD1262255.1"/>
    <property type="molecule type" value="Genomic_DNA"/>
</dbReference>
<sequence length="152" mass="17066">MKKIVLLVVFVVLGTTALTAQKGSRGWGQNSDYGRMYNPNTVETLIGTVIGVERIEQNNKMSQGLYLSVKTKTETISVHLGPTWYLDNQVIQFQKGDEVRITGSRITFQNAPAIIVKEVEKNEHVLKLRNDNGYPVWSGWRKKGMGNRIGNS</sequence>
<evidence type="ECO:0000313" key="4">
    <source>
        <dbReference type="Proteomes" id="UP000245667"/>
    </source>
</evidence>
<evidence type="ECO:0000313" key="5">
    <source>
        <dbReference type="Proteomes" id="UP000651837"/>
    </source>
</evidence>
<dbReference type="GO" id="GO:0003677">
    <property type="term" value="F:DNA binding"/>
    <property type="evidence" value="ECO:0007669"/>
    <property type="project" value="UniProtKB-KW"/>
</dbReference>
<reference evidence="3 4" key="1">
    <citation type="submission" date="2018-05" db="EMBL/GenBank/DDBJ databases">
        <title>Genomic Encyclopedia of Archaeal and Bacterial Type Strains, Phase II (KMG-II): from individual species to whole genera.</title>
        <authorList>
            <person name="Goeker M."/>
        </authorList>
    </citation>
    <scope>NUCLEOTIDE SEQUENCE [LARGE SCALE GENOMIC DNA]</scope>
    <source>
        <strain evidence="3 4">DSM 23514</strain>
    </source>
</reference>
<evidence type="ECO:0000259" key="1">
    <source>
        <dbReference type="Pfam" id="PF26390"/>
    </source>
</evidence>
<organism evidence="3 4">
    <name type="scientific">Maribacter polysiphoniae</name>
    <dbReference type="NCBI Taxonomy" id="429344"/>
    <lineage>
        <taxon>Bacteria</taxon>
        <taxon>Pseudomonadati</taxon>
        <taxon>Bacteroidota</taxon>
        <taxon>Flavobacteriia</taxon>
        <taxon>Flavobacteriales</taxon>
        <taxon>Flavobacteriaceae</taxon>
        <taxon>Maribacter</taxon>
    </lineage>
</organism>
<feature type="domain" description="Magnetosome protein MamS/MamX" evidence="1">
    <location>
        <begin position="41"/>
        <end position="126"/>
    </location>
</feature>
<evidence type="ECO:0000313" key="2">
    <source>
        <dbReference type="EMBL" id="MBD1262255.1"/>
    </source>
</evidence>
<dbReference type="Proteomes" id="UP000651837">
    <property type="component" value="Unassembled WGS sequence"/>
</dbReference>
<keyword evidence="2" id="KW-0238">DNA-binding</keyword>
<protein>
    <submittedName>
        <fullName evidence="2">DNA-binding protein</fullName>
    </submittedName>
</protein>
<dbReference type="AlphaFoldDB" id="A0A316DTR9"/>
<evidence type="ECO:0000313" key="3">
    <source>
        <dbReference type="EMBL" id="PWK21481.1"/>
    </source>
</evidence>
<name>A0A316DTR9_9FLAO</name>
<accession>A0A316DTR9</accession>
<dbReference type="Proteomes" id="UP000245667">
    <property type="component" value="Unassembled WGS sequence"/>
</dbReference>
<dbReference type="RefSeq" id="WP_109653610.1">
    <property type="nucleotide sequence ID" value="NZ_JACWLN010000009.1"/>
</dbReference>
<gene>
    <name evidence="2" type="ORF">HZY62_16765</name>
    <name evidence="3" type="ORF">LX92_03632</name>
</gene>
<dbReference type="EMBL" id="QGGQ01000011">
    <property type="protein sequence ID" value="PWK21481.1"/>
    <property type="molecule type" value="Genomic_DNA"/>
</dbReference>
<comment type="caution">
    <text evidence="3">The sequence shown here is derived from an EMBL/GenBank/DDBJ whole genome shotgun (WGS) entry which is preliminary data.</text>
</comment>
<dbReference type="Pfam" id="PF26390">
    <property type="entry name" value="MamS_MamX"/>
    <property type="match status" value="1"/>
</dbReference>
<reference evidence="2 5" key="2">
    <citation type="submission" date="2020-07" db="EMBL/GenBank/DDBJ databases">
        <title>The draft genome sequence of Maribacter polysiphoniae KCTC 22021.</title>
        <authorList>
            <person name="Mu L."/>
        </authorList>
    </citation>
    <scope>NUCLEOTIDE SEQUENCE [LARGE SCALE GENOMIC DNA]</scope>
    <source>
        <strain evidence="2 5">KCTC 22021</strain>
    </source>
</reference>
<dbReference type="InterPro" id="IPR058837">
    <property type="entry name" value="MamS_MamX_dom"/>
</dbReference>
<proteinExistence type="predicted"/>
<dbReference type="OrthoDB" id="5455132at2"/>
<keyword evidence="5" id="KW-1185">Reference proteome</keyword>